<evidence type="ECO:0000313" key="5">
    <source>
        <dbReference type="EMBL" id="KAK3325117.1"/>
    </source>
</evidence>
<keyword evidence="3" id="KW-0949">S-adenosyl-L-methionine</keyword>
<protein>
    <submittedName>
        <fullName evidence="5">S-adenosyl-L-methionine-dependent methyltransferase</fullName>
    </submittedName>
</protein>
<organism evidence="5 6">
    <name type="scientific">Apodospora peruviana</name>
    <dbReference type="NCBI Taxonomy" id="516989"/>
    <lineage>
        <taxon>Eukaryota</taxon>
        <taxon>Fungi</taxon>
        <taxon>Dikarya</taxon>
        <taxon>Ascomycota</taxon>
        <taxon>Pezizomycotina</taxon>
        <taxon>Sordariomycetes</taxon>
        <taxon>Sordariomycetidae</taxon>
        <taxon>Sordariales</taxon>
        <taxon>Lasiosphaeriaceae</taxon>
        <taxon>Apodospora</taxon>
    </lineage>
</organism>
<comment type="similarity">
    <text evidence="4">Belongs to the class I-like SAM-binding methyltransferase superfamily. Cation-dependent O-methyltransferase family.</text>
</comment>
<evidence type="ECO:0000313" key="6">
    <source>
        <dbReference type="Proteomes" id="UP001283341"/>
    </source>
</evidence>
<comment type="caution">
    <text evidence="5">The sequence shown here is derived from an EMBL/GenBank/DDBJ whole genome shotgun (WGS) entry which is preliminary data.</text>
</comment>
<keyword evidence="1 5" id="KW-0489">Methyltransferase</keyword>
<dbReference type="EMBL" id="JAUEDM010000002">
    <property type="protein sequence ID" value="KAK3325117.1"/>
    <property type="molecule type" value="Genomic_DNA"/>
</dbReference>
<dbReference type="Pfam" id="PF01596">
    <property type="entry name" value="Methyltransf_3"/>
    <property type="match status" value="1"/>
</dbReference>
<dbReference type="Proteomes" id="UP001283341">
    <property type="component" value="Unassembled WGS sequence"/>
</dbReference>
<dbReference type="InterPro" id="IPR002935">
    <property type="entry name" value="SAM_O-MeTrfase"/>
</dbReference>
<dbReference type="AlphaFoldDB" id="A0AAE0IHF6"/>
<dbReference type="PANTHER" id="PTHR10509:SF14">
    <property type="entry name" value="CAFFEOYL-COA O-METHYLTRANSFERASE 3-RELATED"/>
    <property type="match status" value="1"/>
</dbReference>
<sequence>MSTKNFQFPHVGETRDQTWTAVDAYAMPHSHPSSRPNTAALENALLASKAAGLPDISASPAQAKFMALTCRMLSVTHALEVGTLGGYSAIWLASENPQLHLVTVEYDPHHAEVARKNIEFAGLTDRIEVIEGAGVDVLAKLKEEVLAGKRERFSFTFIDADKENNWNYFDMAADMSKPNTPICVDNVVRGGKLVDFSNQDSRILGAREVIEKAGKDPRVDSVVIQTVGEKSYDGCLWAVLN</sequence>
<dbReference type="GO" id="GO:0008757">
    <property type="term" value="F:S-adenosylmethionine-dependent methyltransferase activity"/>
    <property type="evidence" value="ECO:0007669"/>
    <property type="project" value="TreeGrafter"/>
</dbReference>
<name>A0AAE0IHF6_9PEZI</name>
<dbReference type="PROSITE" id="PS51682">
    <property type="entry name" value="SAM_OMT_I"/>
    <property type="match status" value="1"/>
</dbReference>
<dbReference type="Gene3D" id="3.40.50.150">
    <property type="entry name" value="Vaccinia Virus protein VP39"/>
    <property type="match status" value="1"/>
</dbReference>
<dbReference type="InterPro" id="IPR050362">
    <property type="entry name" value="Cation-dep_OMT"/>
</dbReference>
<dbReference type="GO" id="GO:0008171">
    <property type="term" value="F:O-methyltransferase activity"/>
    <property type="evidence" value="ECO:0007669"/>
    <property type="project" value="InterPro"/>
</dbReference>
<accession>A0AAE0IHF6</accession>
<evidence type="ECO:0000256" key="1">
    <source>
        <dbReference type="ARBA" id="ARBA00022603"/>
    </source>
</evidence>
<dbReference type="PANTHER" id="PTHR10509">
    <property type="entry name" value="O-METHYLTRANSFERASE-RELATED"/>
    <property type="match status" value="1"/>
</dbReference>
<dbReference type="SUPFAM" id="SSF53335">
    <property type="entry name" value="S-adenosyl-L-methionine-dependent methyltransferases"/>
    <property type="match status" value="1"/>
</dbReference>
<evidence type="ECO:0000256" key="4">
    <source>
        <dbReference type="ARBA" id="ARBA00023453"/>
    </source>
</evidence>
<keyword evidence="6" id="KW-1185">Reference proteome</keyword>
<evidence type="ECO:0000256" key="2">
    <source>
        <dbReference type="ARBA" id="ARBA00022679"/>
    </source>
</evidence>
<dbReference type="InterPro" id="IPR029063">
    <property type="entry name" value="SAM-dependent_MTases_sf"/>
</dbReference>
<reference evidence="5" key="2">
    <citation type="submission" date="2023-06" db="EMBL/GenBank/DDBJ databases">
        <authorList>
            <consortium name="Lawrence Berkeley National Laboratory"/>
            <person name="Haridas S."/>
            <person name="Hensen N."/>
            <person name="Bonometti L."/>
            <person name="Westerberg I."/>
            <person name="Brannstrom I.O."/>
            <person name="Guillou S."/>
            <person name="Cros-Aarteil S."/>
            <person name="Calhoun S."/>
            <person name="Kuo A."/>
            <person name="Mondo S."/>
            <person name="Pangilinan J."/>
            <person name="Riley R."/>
            <person name="Labutti K."/>
            <person name="Andreopoulos B."/>
            <person name="Lipzen A."/>
            <person name="Chen C."/>
            <person name="Yanf M."/>
            <person name="Daum C."/>
            <person name="Ng V."/>
            <person name="Clum A."/>
            <person name="Steindorff A."/>
            <person name="Ohm R."/>
            <person name="Martin F."/>
            <person name="Silar P."/>
            <person name="Natvig D."/>
            <person name="Lalanne C."/>
            <person name="Gautier V."/>
            <person name="Ament-Velasquez S.L."/>
            <person name="Kruys A."/>
            <person name="Hutchinson M.I."/>
            <person name="Powell A.J."/>
            <person name="Barry K."/>
            <person name="Miller A.N."/>
            <person name="Grigoriev I.V."/>
            <person name="Debuchy R."/>
            <person name="Gladieux P."/>
            <person name="Thoren M.H."/>
            <person name="Johannesson H."/>
        </authorList>
    </citation>
    <scope>NUCLEOTIDE SEQUENCE</scope>
    <source>
        <strain evidence="5">CBS 118394</strain>
    </source>
</reference>
<keyword evidence="2" id="KW-0808">Transferase</keyword>
<gene>
    <name evidence="5" type="ORF">B0H66DRAFT_110484</name>
</gene>
<dbReference type="GO" id="GO:0032259">
    <property type="term" value="P:methylation"/>
    <property type="evidence" value="ECO:0007669"/>
    <property type="project" value="UniProtKB-KW"/>
</dbReference>
<evidence type="ECO:0000256" key="3">
    <source>
        <dbReference type="ARBA" id="ARBA00022691"/>
    </source>
</evidence>
<proteinExistence type="inferred from homology"/>
<reference evidence="5" key="1">
    <citation type="journal article" date="2023" name="Mol. Phylogenet. Evol.">
        <title>Genome-scale phylogeny and comparative genomics of the fungal order Sordariales.</title>
        <authorList>
            <person name="Hensen N."/>
            <person name="Bonometti L."/>
            <person name="Westerberg I."/>
            <person name="Brannstrom I.O."/>
            <person name="Guillou S."/>
            <person name="Cros-Aarteil S."/>
            <person name="Calhoun S."/>
            <person name="Haridas S."/>
            <person name="Kuo A."/>
            <person name="Mondo S."/>
            <person name="Pangilinan J."/>
            <person name="Riley R."/>
            <person name="LaButti K."/>
            <person name="Andreopoulos B."/>
            <person name="Lipzen A."/>
            <person name="Chen C."/>
            <person name="Yan M."/>
            <person name="Daum C."/>
            <person name="Ng V."/>
            <person name="Clum A."/>
            <person name="Steindorff A."/>
            <person name="Ohm R.A."/>
            <person name="Martin F."/>
            <person name="Silar P."/>
            <person name="Natvig D.O."/>
            <person name="Lalanne C."/>
            <person name="Gautier V."/>
            <person name="Ament-Velasquez S.L."/>
            <person name="Kruys A."/>
            <person name="Hutchinson M.I."/>
            <person name="Powell A.J."/>
            <person name="Barry K."/>
            <person name="Miller A.N."/>
            <person name="Grigoriev I.V."/>
            <person name="Debuchy R."/>
            <person name="Gladieux P."/>
            <person name="Hiltunen Thoren M."/>
            <person name="Johannesson H."/>
        </authorList>
    </citation>
    <scope>NUCLEOTIDE SEQUENCE</scope>
    <source>
        <strain evidence="5">CBS 118394</strain>
    </source>
</reference>